<dbReference type="InterPro" id="IPR013078">
    <property type="entry name" value="His_Pase_superF_clade-1"/>
</dbReference>
<dbReference type="Gene3D" id="3.40.50.1240">
    <property type="entry name" value="Phosphoglycerate mutase-like"/>
    <property type="match status" value="1"/>
</dbReference>
<name>A0A7S1FRM1_9STRA</name>
<dbReference type="InterPro" id="IPR029033">
    <property type="entry name" value="His_PPase_superfam"/>
</dbReference>
<gene>
    <name evidence="2" type="ORF">CHYS00102_LOCUS12435</name>
</gene>
<accession>A0A7S1FRM1</accession>
<evidence type="ECO:0000256" key="1">
    <source>
        <dbReference type="SAM" id="MobiDB-lite"/>
    </source>
</evidence>
<dbReference type="EMBL" id="HBFR01017033">
    <property type="protein sequence ID" value="CAD8885238.1"/>
    <property type="molecule type" value="Transcribed_RNA"/>
</dbReference>
<dbReference type="AlphaFoldDB" id="A0A7S1FRM1"/>
<evidence type="ECO:0008006" key="3">
    <source>
        <dbReference type="Google" id="ProtNLM"/>
    </source>
</evidence>
<dbReference type="GO" id="GO:0016791">
    <property type="term" value="F:phosphatase activity"/>
    <property type="evidence" value="ECO:0007669"/>
    <property type="project" value="TreeGrafter"/>
</dbReference>
<protein>
    <recommendedName>
        <fullName evidence="3">Phosphoglycerate mutase</fullName>
    </recommendedName>
</protein>
<dbReference type="InterPro" id="IPR050275">
    <property type="entry name" value="PGM_Phosphatase"/>
</dbReference>
<organism evidence="2">
    <name type="scientific">Corethron hystrix</name>
    <dbReference type="NCBI Taxonomy" id="216773"/>
    <lineage>
        <taxon>Eukaryota</taxon>
        <taxon>Sar</taxon>
        <taxon>Stramenopiles</taxon>
        <taxon>Ochrophyta</taxon>
        <taxon>Bacillariophyta</taxon>
        <taxon>Coscinodiscophyceae</taxon>
        <taxon>Corethrophycidae</taxon>
        <taxon>Corethrales</taxon>
        <taxon>Corethraceae</taxon>
        <taxon>Corethron</taxon>
    </lineage>
</organism>
<dbReference type="PANTHER" id="PTHR48100:SF61">
    <property type="entry name" value="PHOSPHOGLYCERATE MUTASE"/>
    <property type="match status" value="1"/>
</dbReference>
<sequence>MTVKEKKTVFLIRHAESDENHRISTFRSAISGRNLSWESVTTSLGLLNVPALVDSPLSPKGKRQVEHMKRVLRGSTSEGEELRANFIAERSVTLVVHSPLVRARETCEGMLGYVSATTRSATDAAAESEGGRTPSSSASEGGGVAVSESGLLLEKTPSEWVIPGGLQALDDRIQSFESWLASQDGHSSVAVVGHSQYFKRMLGLNVKFGNCEVWQVDFDPNWASGESSVNRKDMCEGDVPPPNSSLPRGWSDLVNVYRCEIE</sequence>
<dbReference type="Pfam" id="PF00300">
    <property type="entry name" value="His_Phos_1"/>
    <property type="match status" value="1"/>
</dbReference>
<dbReference type="PANTHER" id="PTHR48100">
    <property type="entry name" value="BROAD-SPECIFICITY PHOSPHATASE YOR283W-RELATED"/>
    <property type="match status" value="1"/>
</dbReference>
<proteinExistence type="predicted"/>
<dbReference type="SUPFAM" id="SSF53254">
    <property type="entry name" value="Phosphoglycerate mutase-like"/>
    <property type="match status" value="1"/>
</dbReference>
<reference evidence="2" key="1">
    <citation type="submission" date="2021-01" db="EMBL/GenBank/DDBJ databases">
        <authorList>
            <person name="Corre E."/>
            <person name="Pelletier E."/>
            <person name="Niang G."/>
            <person name="Scheremetjew M."/>
            <person name="Finn R."/>
            <person name="Kale V."/>
            <person name="Holt S."/>
            <person name="Cochrane G."/>
            <person name="Meng A."/>
            <person name="Brown T."/>
            <person name="Cohen L."/>
        </authorList>
    </citation>
    <scope>NUCLEOTIDE SEQUENCE</scope>
    <source>
        <strain evidence="2">308</strain>
    </source>
</reference>
<evidence type="ECO:0000313" key="2">
    <source>
        <dbReference type="EMBL" id="CAD8885238.1"/>
    </source>
</evidence>
<dbReference type="GO" id="GO:0005737">
    <property type="term" value="C:cytoplasm"/>
    <property type="evidence" value="ECO:0007669"/>
    <property type="project" value="TreeGrafter"/>
</dbReference>
<feature type="region of interest" description="Disordered" evidence="1">
    <location>
        <begin position="122"/>
        <end position="143"/>
    </location>
</feature>
<dbReference type="CDD" id="cd07067">
    <property type="entry name" value="HP_PGM_like"/>
    <property type="match status" value="1"/>
</dbReference>